<evidence type="ECO:0000313" key="1">
    <source>
        <dbReference type="EMBL" id="QJE97330.1"/>
    </source>
</evidence>
<dbReference type="Proteomes" id="UP000501812">
    <property type="component" value="Chromosome"/>
</dbReference>
<organism evidence="1 2">
    <name type="scientific">Luteolibacter luteus</name>
    <dbReference type="NCBI Taxonomy" id="2728835"/>
    <lineage>
        <taxon>Bacteria</taxon>
        <taxon>Pseudomonadati</taxon>
        <taxon>Verrucomicrobiota</taxon>
        <taxon>Verrucomicrobiia</taxon>
        <taxon>Verrucomicrobiales</taxon>
        <taxon>Verrucomicrobiaceae</taxon>
        <taxon>Luteolibacter</taxon>
    </lineage>
</organism>
<evidence type="ECO:0000313" key="2">
    <source>
        <dbReference type="Proteomes" id="UP000501812"/>
    </source>
</evidence>
<accession>A0A858RMB9</accession>
<dbReference type="RefSeq" id="WP_169455730.1">
    <property type="nucleotide sequence ID" value="NZ_CP051774.1"/>
</dbReference>
<reference evidence="1 2" key="1">
    <citation type="submission" date="2020-04" db="EMBL/GenBank/DDBJ databases">
        <title>Luteolibacter sp. G-1-1-1 isolated from soil.</title>
        <authorList>
            <person name="Dahal R.H."/>
        </authorList>
    </citation>
    <scope>NUCLEOTIDE SEQUENCE [LARGE SCALE GENOMIC DNA]</scope>
    <source>
        <strain evidence="1 2">G-1-1-1</strain>
    </source>
</reference>
<keyword evidence="2" id="KW-1185">Reference proteome</keyword>
<dbReference type="KEGG" id="luo:HHL09_16550"/>
<protein>
    <submittedName>
        <fullName evidence="1">Uncharacterized protein</fullName>
    </submittedName>
</protein>
<gene>
    <name evidence="1" type="ORF">HHL09_16550</name>
</gene>
<dbReference type="AlphaFoldDB" id="A0A858RMB9"/>
<proteinExistence type="predicted"/>
<name>A0A858RMB9_9BACT</name>
<dbReference type="EMBL" id="CP051774">
    <property type="protein sequence ID" value="QJE97330.1"/>
    <property type="molecule type" value="Genomic_DNA"/>
</dbReference>
<sequence length="426" mass="47451">MSLTLEQITAAMPEGGLFDGGWRYSPEPLKLTKAEGRFLKTLGHPLAQFQQVCDELYRRSATGKLPKWMAETLDTGKPAWLAALQKEPASRGTLPRVIRPDLIMTEGGGFALTELDSVPGGIGITAWLSRLYADAGFPVIGGRDGMIFGFSSVLPENGAILLSEESTDYRREMEWLARETGGGRTVESAEEYEPDGRALYRFFEWFDWESIPAARRLAEASATGEISLTPPAKPHLEDKLWLALLWTPALKQIWEQSLRGSHLTRVKEIVPHGWVVDPAPLPPQAALPVLGVNSWEEVARFSQKERRLVLKISGFHETAWGSRGVHIGHDLSQAEWSEKVHAAMADFDQQPWIMQEFREGRVVEHPVFREDGSIEMLKGRVRLCPYYFTDDQGQTSIAGALATLAPADKKKIHGMRDAVLLPCVVE</sequence>